<name>A0A6J5R4C8_9CAUD</name>
<accession>A0A6J5R4C8</accession>
<sequence length="207" mass="20693">MTTVAISGLPVATVINPTDIIPFVQPATSGTTKSITKTLLFTSPTMVTPVLGTVTSGNISACTSTNMVLTTPTMTGPILGTVTSGNISACTSTSMVMVTPVLGAATGTSLAVSNVIGTTAVANTLGITAFILPTPKAINFVGAGLIKTITVPALFAAAGGSITLIPTAAFTWDASDNIAIAGTAVVGRALIMTYDAFAPAKFYPSYV</sequence>
<proteinExistence type="predicted"/>
<dbReference type="EMBL" id="LR797122">
    <property type="protein sequence ID" value="CAB4188478.1"/>
    <property type="molecule type" value="Genomic_DNA"/>
</dbReference>
<reference evidence="1" key="1">
    <citation type="submission" date="2020-05" db="EMBL/GenBank/DDBJ databases">
        <authorList>
            <person name="Chiriac C."/>
            <person name="Salcher M."/>
            <person name="Ghai R."/>
            <person name="Kavagutti S V."/>
        </authorList>
    </citation>
    <scope>NUCLEOTIDE SEQUENCE</scope>
</reference>
<gene>
    <name evidence="1" type="ORF">UFOVP1176_23</name>
</gene>
<evidence type="ECO:0000313" key="1">
    <source>
        <dbReference type="EMBL" id="CAB4188478.1"/>
    </source>
</evidence>
<organism evidence="1">
    <name type="scientific">uncultured Caudovirales phage</name>
    <dbReference type="NCBI Taxonomy" id="2100421"/>
    <lineage>
        <taxon>Viruses</taxon>
        <taxon>Duplodnaviria</taxon>
        <taxon>Heunggongvirae</taxon>
        <taxon>Uroviricota</taxon>
        <taxon>Caudoviricetes</taxon>
        <taxon>Peduoviridae</taxon>
        <taxon>Maltschvirus</taxon>
        <taxon>Maltschvirus maltsch</taxon>
    </lineage>
</organism>
<protein>
    <submittedName>
        <fullName evidence="1">Uncharacterized protein</fullName>
    </submittedName>
</protein>